<feature type="region of interest" description="Disordered" evidence="1">
    <location>
        <begin position="120"/>
        <end position="143"/>
    </location>
</feature>
<evidence type="ECO:0000256" key="1">
    <source>
        <dbReference type="SAM" id="MobiDB-lite"/>
    </source>
</evidence>
<dbReference type="PANTHER" id="PTHR22893">
    <property type="entry name" value="NADH OXIDOREDUCTASE-RELATED"/>
    <property type="match status" value="1"/>
</dbReference>
<dbReference type="RefSeq" id="WP_163569598.1">
    <property type="nucleotide sequence ID" value="NZ_BAAANY010000020.1"/>
</dbReference>
<dbReference type="InterPro" id="IPR045247">
    <property type="entry name" value="Oye-like"/>
</dbReference>
<dbReference type="InterPro" id="IPR001155">
    <property type="entry name" value="OxRdtase_FMN_N"/>
</dbReference>
<dbReference type="Gene3D" id="3.20.20.70">
    <property type="entry name" value="Aldolase class I"/>
    <property type="match status" value="1"/>
</dbReference>
<dbReference type="CDD" id="cd02933">
    <property type="entry name" value="OYE_like_FMN"/>
    <property type="match status" value="1"/>
</dbReference>
<reference evidence="3 4" key="1">
    <citation type="journal article" date="2019" name="Int. J. Syst. Evol. Microbiol.">
        <title>The Global Catalogue of Microorganisms (GCM) 10K type strain sequencing project: providing services to taxonomists for standard genome sequencing and annotation.</title>
        <authorList>
            <consortium name="The Broad Institute Genomics Platform"/>
            <consortium name="The Broad Institute Genome Sequencing Center for Infectious Disease"/>
            <person name="Wu L."/>
            <person name="Ma J."/>
        </authorList>
    </citation>
    <scope>NUCLEOTIDE SEQUENCE [LARGE SCALE GENOMIC DNA]</scope>
    <source>
        <strain evidence="3 4">JCM 14718</strain>
    </source>
</reference>
<gene>
    <name evidence="3" type="ORF">GCM10009765_48390</name>
</gene>
<organism evidence="3 4">
    <name type="scientific">Fodinicola feengrottensis</name>
    <dbReference type="NCBI Taxonomy" id="435914"/>
    <lineage>
        <taxon>Bacteria</taxon>
        <taxon>Bacillati</taxon>
        <taxon>Actinomycetota</taxon>
        <taxon>Actinomycetes</taxon>
        <taxon>Mycobacteriales</taxon>
        <taxon>Fodinicola</taxon>
    </lineage>
</organism>
<dbReference type="Pfam" id="PF00724">
    <property type="entry name" value="Oxidored_FMN"/>
    <property type="match status" value="1"/>
</dbReference>
<comment type="caution">
    <text evidence="3">The sequence shown here is derived from an EMBL/GenBank/DDBJ whole genome shotgun (WGS) entry which is preliminary data.</text>
</comment>
<dbReference type="PANTHER" id="PTHR22893:SF91">
    <property type="entry name" value="NADPH DEHYDROGENASE 2-RELATED"/>
    <property type="match status" value="1"/>
</dbReference>
<dbReference type="SUPFAM" id="SSF51395">
    <property type="entry name" value="FMN-linked oxidoreductases"/>
    <property type="match status" value="1"/>
</dbReference>
<dbReference type="EMBL" id="BAAANY010000020">
    <property type="protein sequence ID" value="GAA1693438.1"/>
    <property type="molecule type" value="Genomic_DNA"/>
</dbReference>
<feature type="domain" description="NADH:flavin oxidoreductase/NADH oxidase N-terminal" evidence="2">
    <location>
        <begin position="14"/>
        <end position="335"/>
    </location>
</feature>
<evidence type="ECO:0000259" key="2">
    <source>
        <dbReference type="Pfam" id="PF00724"/>
    </source>
</evidence>
<protein>
    <submittedName>
        <fullName evidence="3">Alkene reductase</fullName>
    </submittedName>
</protein>
<accession>A0ABN2HTR7</accession>
<proteinExistence type="predicted"/>
<evidence type="ECO:0000313" key="4">
    <source>
        <dbReference type="Proteomes" id="UP001500618"/>
    </source>
</evidence>
<evidence type="ECO:0000313" key="3">
    <source>
        <dbReference type="EMBL" id="GAA1693438.1"/>
    </source>
</evidence>
<sequence length="370" mass="38542">MTDTTTYSPTNPLLRPYDSAALHLPNRIVMAPMTRGRADAAGVPHPLAAAYYAQRASAGLIVTEGIWPISTGIGGPGLPGLATAAQVAGWRTVTTAVHAAGGRIFAQLWHVGRVSHPSVQPGRAAPLAPSAVRPPGQLHVPGGKADYVTPRAMALAEIAETVRSYADAARNALAAGFDGVEVHAANGYLLQQFLGDNTNLRSDAYADGRRFVIEVVDAVTGAIGAARVGLRLSPGNTENDVHESDPGALYAPLVSTLDSRGLAYLHLSEKGRYPAITELRQVWSGTLIGNYDPPEPTNPATGELLLASGAADLVAFGRLFLANPDLPIRIAVGAPLAEAAEATHYTPGPSGYADYPAIDLVDAYDPINGM</sequence>
<dbReference type="Proteomes" id="UP001500618">
    <property type="component" value="Unassembled WGS sequence"/>
</dbReference>
<dbReference type="InterPro" id="IPR013785">
    <property type="entry name" value="Aldolase_TIM"/>
</dbReference>
<keyword evidence="4" id="KW-1185">Reference proteome</keyword>
<name>A0ABN2HTR7_9ACTN</name>